<evidence type="ECO:0000256" key="1">
    <source>
        <dbReference type="ARBA" id="ARBA00000215"/>
    </source>
</evidence>
<dbReference type="InterPro" id="IPR009357">
    <property type="entry name" value="Riboflavin_transptr"/>
</dbReference>
<dbReference type="EMBL" id="JABANO010017564">
    <property type="protein sequence ID" value="KAF4733259.1"/>
    <property type="molecule type" value="Genomic_DNA"/>
</dbReference>
<evidence type="ECO:0000313" key="13">
    <source>
        <dbReference type="EMBL" id="KAF4733259.1"/>
    </source>
</evidence>
<dbReference type="GO" id="GO:0005886">
    <property type="term" value="C:plasma membrane"/>
    <property type="evidence" value="ECO:0007669"/>
    <property type="project" value="UniProtKB-SubCell"/>
</dbReference>
<dbReference type="InterPro" id="IPR038551">
    <property type="entry name" value="Ribosomal_eS26_sf"/>
</dbReference>
<feature type="transmembrane region" description="Helical" evidence="12">
    <location>
        <begin position="249"/>
        <end position="270"/>
    </location>
</feature>
<dbReference type="Proteomes" id="UP000553632">
    <property type="component" value="Unassembled WGS sequence"/>
</dbReference>
<feature type="non-terminal residue" evidence="13">
    <location>
        <position position="458"/>
    </location>
</feature>
<keyword evidence="10 12" id="KW-0472">Membrane</keyword>
<accession>A0A7J6SJW7</accession>
<feature type="transmembrane region" description="Helical" evidence="12">
    <location>
        <begin position="121"/>
        <end position="141"/>
    </location>
</feature>
<comment type="subcellular location">
    <subcellularLocation>
        <location evidence="2">Cell membrane</location>
        <topology evidence="2">Multi-pass membrane protein</topology>
    </subcellularLocation>
</comment>
<keyword evidence="11" id="KW-0687">Ribonucleoprotein</keyword>
<feature type="transmembrane region" description="Helical" evidence="12">
    <location>
        <begin position="291"/>
        <end position="318"/>
    </location>
</feature>
<evidence type="ECO:0000313" key="14">
    <source>
        <dbReference type="Proteomes" id="UP000553632"/>
    </source>
</evidence>
<dbReference type="AlphaFoldDB" id="A0A7J6SJW7"/>
<feature type="transmembrane region" description="Helical" evidence="12">
    <location>
        <begin position="324"/>
        <end position="347"/>
    </location>
</feature>
<comment type="similarity">
    <text evidence="3">Belongs to the riboflavin transporter family.</text>
</comment>
<keyword evidence="7 12" id="KW-0812">Transmembrane</keyword>
<protein>
    <submittedName>
        <fullName evidence="13">Uncharacterized protein</fullName>
    </submittedName>
</protein>
<dbReference type="InterPro" id="IPR000892">
    <property type="entry name" value="Ribosomal_eS26"/>
</dbReference>
<keyword evidence="8" id="KW-0689">Ribosomal protein</keyword>
<evidence type="ECO:0000256" key="8">
    <source>
        <dbReference type="ARBA" id="ARBA00022980"/>
    </source>
</evidence>
<reference evidence="13 14" key="1">
    <citation type="submission" date="2020-04" db="EMBL/GenBank/DDBJ databases">
        <title>Perkinsus olseni comparative genomics.</title>
        <authorList>
            <person name="Bogema D.R."/>
        </authorList>
    </citation>
    <scope>NUCLEOTIDE SEQUENCE [LARGE SCALE GENOMIC DNA]</scope>
    <source>
        <strain evidence="13 14">ATCC PRA-207</strain>
    </source>
</reference>
<evidence type="ECO:0000256" key="4">
    <source>
        <dbReference type="ARBA" id="ARBA00008596"/>
    </source>
</evidence>
<dbReference type="PROSITE" id="PS00733">
    <property type="entry name" value="RIBOSOMAL_S26E"/>
    <property type="match status" value="1"/>
</dbReference>
<feature type="transmembrane region" description="Helical" evidence="12">
    <location>
        <begin position="433"/>
        <end position="453"/>
    </location>
</feature>
<sequence length="458" mass="49110">ASVYQSYALPKLFIKQVYCVSCAIHARVVRVRSAENRRVRMSVPLYSSVPMKEMPVIKVSSTDSRSSMDLPSSAAPERMGLRSYIALGVLLMLGISAWVGVNAVYAQLFAIVPHQPESLSLASYLTVVAQCANIVIPIYTFIPRKPSLWVTVLVVLFLSAVAMFLMSGLWAKTAVVFGAPRSVGLMSTFFLLSLSDILSNLVFFSYAAAFGPSSSYLAALATGEVLSSATASLVVLIQKGIGFGPATYFAVIGAYSTLCGIAFILLHFYIRVGRLLPVIEDRPFFSSGNRPFIGLFSLMAWLSLIQNSVTLVFLPFAARAYPGSYGLATNLLFVCRPVASLTAAALLGSRHSESRAMRVLDVVAFTAWNFGGLFMITLSYIPPHQLPLSGEAAGTAAFTAIVVLSGSTISFSKVATLLRLGRHNSQGVLKNTGICIQAGSLVGALLCFLVVHLCEPPM</sequence>
<feature type="transmembrane region" description="Helical" evidence="12">
    <location>
        <begin position="216"/>
        <end position="237"/>
    </location>
</feature>
<evidence type="ECO:0000256" key="11">
    <source>
        <dbReference type="ARBA" id="ARBA00023274"/>
    </source>
</evidence>
<feature type="transmembrane region" description="Helical" evidence="12">
    <location>
        <begin position="84"/>
        <end position="109"/>
    </location>
</feature>
<evidence type="ECO:0000256" key="12">
    <source>
        <dbReference type="SAM" id="Phobius"/>
    </source>
</evidence>
<dbReference type="Pfam" id="PF01283">
    <property type="entry name" value="Ribosomal_S26e"/>
    <property type="match status" value="1"/>
</dbReference>
<evidence type="ECO:0000256" key="5">
    <source>
        <dbReference type="ARBA" id="ARBA00022448"/>
    </source>
</evidence>
<keyword evidence="14" id="KW-1185">Reference proteome</keyword>
<evidence type="ECO:0000256" key="6">
    <source>
        <dbReference type="ARBA" id="ARBA00022475"/>
    </source>
</evidence>
<organism evidence="13 14">
    <name type="scientific">Perkinsus olseni</name>
    <name type="common">Perkinsus atlanticus</name>
    <dbReference type="NCBI Taxonomy" id="32597"/>
    <lineage>
        <taxon>Eukaryota</taxon>
        <taxon>Sar</taxon>
        <taxon>Alveolata</taxon>
        <taxon>Perkinsozoa</taxon>
        <taxon>Perkinsea</taxon>
        <taxon>Perkinsida</taxon>
        <taxon>Perkinsidae</taxon>
        <taxon>Perkinsus</taxon>
    </lineage>
</organism>
<evidence type="ECO:0000256" key="10">
    <source>
        <dbReference type="ARBA" id="ARBA00023136"/>
    </source>
</evidence>
<dbReference type="GO" id="GO:1990904">
    <property type="term" value="C:ribonucleoprotein complex"/>
    <property type="evidence" value="ECO:0007669"/>
    <property type="project" value="UniProtKB-KW"/>
</dbReference>
<evidence type="ECO:0000256" key="2">
    <source>
        <dbReference type="ARBA" id="ARBA00004651"/>
    </source>
</evidence>
<dbReference type="Pfam" id="PF06237">
    <property type="entry name" value="SLC52_ribofla_tr"/>
    <property type="match status" value="2"/>
</dbReference>
<feature type="transmembrane region" description="Helical" evidence="12">
    <location>
        <begin position="393"/>
        <end position="412"/>
    </location>
</feature>
<dbReference type="GO" id="GO:0032217">
    <property type="term" value="F:riboflavin transmembrane transporter activity"/>
    <property type="evidence" value="ECO:0007669"/>
    <property type="project" value="InterPro"/>
</dbReference>
<dbReference type="GO" id="GO:0005840">
    <property type="term" value="C:ribosome"/>
    <property type="evidence" value="ECO:0007669"/>
    <property type="project" value="UniProtKB-KW"/>
</dbReference>
<dbReference type="GO" id="GO:0006412">
    <property type="term" value="P:translation"/>
    <property type="evidence" value="ECO:0007669"/>
    <property type="project" value="InterPro"/>
</dbReference>
<feature type="transmembrane region" description="Helical" evidence="12">
    <location>
        <begin position="359"/>
        <end position="381"/>
    </location>
</feature>
<feature type="transmembrane region" description="Helical" evidence="12">
    <location>
        <begin position="183"/>
        <end position="204"/>
    </location>
</feature>
<proteinExistence type="inferred from homology"/>
<keyword evidence="6" id="KW-1003">Cell membrane</keyword>
<feature type="transmembrane region" description="Helical" evidence="12">
    <location>
        <begin position="148"/>
        <end position="171"/>
    </location>
</feature>
<evidence type="ECO:0000256" key="7">
    <source>
        <dbReference type="ARBA" id="ARBA00022692"/>
    </source>
</evidence>
<dbReference type="PANTHER" id="PTHR12929">
    <property type="entry name" value="SOLUTE CARRIER FAMILY 52"/>
    <property type="match status" value="1"/>
</dbReference>
<dbReference type="InterPro" id="IPR047864">
    <property type="entry name" value="Ribosomal_eS26_CS"/>
</dbReference>
<dbReference type="PANTHER" id="PTHR12929:SF10">
    <property type="entry name" value="RIBOFLAVIN TRANSPORTER"/>
    <property type="match status" value="1"/>
</dbReference>
<keyword evidence="5" id="KW-0813">Transport</keyword>
<dbReference type="GO" id="GO:0003735">
    <property type="term" value="F:structural constituent of ribosome"/>
    <property type="evidence" value="ECO:0007669"/>
    <property type="project" value="InterPro"/>
</dbReference>
<evidence type="ECO:0000256" key="3">
    <source>
        <dbReference type="ARBA" id="ARBA00006366"/>
    </source>
</evidence>
<comment type="caution">
    <text evidence="13">The sequence shown here is derived from an EMBL/GenBank/DDBJ whole genome shotgun (WGS) entry which is preliminary data.</text>
</comment>
<comment type="catalytic activity">
    <reaction evidence="1">
        <text>riboflavin(in) = riboflavin(out)</text>
        <dbReference type="Rhea" id="RHEA:35015"/>
        <dbReference type="ChEBI" id="CHEBI:57986"/>
    </reaction>
</comment>
<dbReference type="Gene3D" id="3.30.1740.20">
    <property type="entry name" value="Ribosomal protein S26e"/>
    <property type="match status" value="1"/>
</dbReference>
<comment type="similarity">
    <text evidence="4">Belongs to the eukaryotic ribosomal protein eS26 family.</text>
</comment>
<gene>
    <name evidence="13" type="ORF">FOZ63_025593</name>
</gene>
<evidence type="ECO:0000256" key="9">
    <source>
        <dbReference type="ARBA" id="ARBA00022989"/>
    </source>
</evidence>
<name>A0A7J6SJW7_PEROL</name>
<keyword evidence="9 12" id="KW-1133">Transmembrane helix</keyword>